<reference evidence="3 4" key="1">
    <citation type="submission" date="2019-02" db="EMBL/GenBank/DDBJ databases">
        <title>Genome sequencing of the rare red list fungi Bondarzewia mesenterica.</title>
        <authorList>
            <person name="Buettner E."/>
            <person name="Kellner H."/>
        </authorList>
    </citation>
    <scope>NUCLEOTIDE SEQUENCE [LARGE SCALE GENOMIC DNA]</scope>
    <source>
        <strain evidence="3 4">DSM 108281</strain>
    </source>
</reference>
<dbReference type="AlphaFoldDB" id="A0A4S4KWS8"/>
<dbReference type="InterPro" id="IPR003615">
    <property type="entry name" value="HNH_nuc"/>
</dbReference>
<evidence type="ECO:0000313" key="3">
    <source>
        <dbReference type="EMBL" id="THH03306.1"/>
    </source>
</evidence>
<protein>
    <recommendedName>
        <fullName evidence="2">HNH nuclease domain-containing protein</fullName>
    </recommendedName>
</protein>
<keyword evidence="4" id="KW-1185">Reference proteome</keyword>
<comment type="caution">
    <text evidence="3">The sequence shown here is derived from an EMBL/GenBank/DDBJ whole genome shotgun (WGS) entry which is preliminary data.</text>
</comment>
<name>A0A4S4KWS8_9AGAM</name>
<proteinExistence type="predicted"/>
<feature type="domain" description="HNH nuclease" evidence="2">
    <location>
        <begin position="96"/>
        <end position="165"/>
    </location>
</feature>
<feature type="region of interest" description="Disordered" evidence="1">
    <location>
        <begin position="1"/>
        <end position="52"/>
    </location>
</feature>
<accession>A0A4S4KWS8</accession>
<evidence type="ECO:0000313" key="4">
    <source>
        <dbReference type="Proteomes" id="UP000310158"/>
    </source>
</evidence>
<dbReference type="Pfam" id="PF13391">
    <property type="entry name" value="HNH_2"/>
    <property type="match status" value="1"/>
</dbReference>
<evidence type="ECO:0000256" key="1">
    <source>
        <dbReference type="SAM" id="MobiDB-lite"/>
    </source>
</evidence>
<feature type="compositionally biased region" description="Polar residues" evidence="1">
    <location>
        <begin position="1"/>
        <end position="11"/>
    </location>
</feature>
<evidence type="ECO:0000259" key="2">
    <source>
        <dbReference type="Pfam" id="PF13391"/>
    </source>
</evidence>
<gene>
    <name evidence="3" type="ORF">EW146_g10469</name>
</gene>
<dbReference type="EMBL" id="SGPL01001370">
    <property type="protein sequence ID" value="THH03306.1"/>
    <property type="molecule type" value="Genomic_DNA"/>
</dbReference>
<organism evidence="3 4">
    <name type="scientific">Bondarzewia mesenterica</name>
    <dbReference type="NCBI Taxonomy" id="1095465"/>
    <lineage>
        <taxon>Eukaryota</taxon>
        <taxon>Fungi</taxon>
        <taxon>Dikarya</taxon>
        <taxon>Basidiomycota</taxon>
        <taxon>Agaricomycotina</taxon>
        <taxon>Agaricomycetes</taxon>
        <taxon>Russulales</taxon>
        <taxon>Bondarzewiaceae</taxon>
        <taxon>Bondarzewia</taxon>
    </lineage>
</organism>
<dbReference type="OrthoDB" id="3133596at2759"/>
<feature type="compositionally biased region" description="Polar residues" evidence="1">
    <location>
        <begin position="20"/>
        <end position="40"/>
    </location>
</feature>
<sequence>MCSTTDASSRLPSGLREDNATPSGQSAPYSTTIGSSSSEDASVAPDDHKRSDSVGVEVDPVSFFHFACRKASSQPSTASRIVKDLARKLDPNRGLCLITSHNNYDAVLHHCHLLPQSDRNEHTKLTSLEWAWGIQYFSLNVDEPTNMIRLKCDLHALFDRGKFIFLPSTNVIEQLYKHELVRAANPNTQLSPITDVG</sequence>
<dbReference type="Proteomes" id="UP000310158">
    <property type="component" value="Unassembled WGS sequence"/>
</dbReference>